<gene>
    <name evidence="2" type="ORF">CB5_LOCUS25332</name>
</gene>
<feature type="compositionally biased region" description="Basic residues" evidence="1">
    <location>
        <begin position="50"/>
        <end position="59"/>
    </location>
</feature>
<dbReference type="AlphaFoldDB" id="A0A6V7QGN2"/>
<reference evidence="2" key="1">
    <citation type="submission" date="2020-07" db="EMBL/GenBank/DDBJ databases">
        <authorList>
            <person name="Lin J."/>
        </authorList>
    </citation>
    <scope>NUCLEOTIDE SEQUENCE</scope>
</reference>
<feature type="compositionally biased region" description="Low complexity" evidence="1">
    <location>
        <begin position="150"/>
        <end position="188"/>
    </location>
</feature>
<evidence type="ECO:0008006" key="3">
    <source>
        <dbReference type="Google" id="ProtNLM"/>
    </source>
</evidence>
<dbReference type="EMBL" id="LR862135">
    <property type="protein sequence ID" value="CAD1842121.1"/>
    <property type="molecule type" value="Genomic_DNA"/>
</dbReference>
<proteinExistence type="predicted"/>
<feature type="region of interest" description="Disordered" evidence="1">
    <location>
        <begin position="1"/>
        <end position="59"/>
    </location>
</feature>
<organism evidence="2">
    <name type="scientific">Ananas comosus var. bracteatus</name>
    <name type="common">red pineapple</name>
    <dbReference type="NCBI Taxonomy" id="296719"/>
    <lineage>
        <taxon>Eukaryota</taxon>
        <taxon>Viridiplantae</taxon>
        <taxon>Streptophyta</taxon>
        <taxon>Embryophyta</taxon>
        <taxon>Tracheophyta</taxon>
        <taxon>Spermatophyta</taxon>
        <taxon>Magnoliopsida</taxon>
        <taxon>Liliopsida</taxon>
        <taxon>Poales</taxon>
        <taxon>Bromeliaceae</taxon>
        <taxon>Bromelioideae</taxon>
        <taxon>Ananas</taxon>
    </lineage>
</organism>
<accession>A0A6V7QGN2</accession>
<feature type="region of interest" description="Disordered" evidence="1">
    <location>
        <begin position="150"/>
        <end position="217"/>
    </location>
</feature>
<feature type="compositionally biased region" description="Basic and acidic residues" evidence="1">
    <location>
        <begin position="286"/>
        <end position="302"/>
    </location>
</feature>
<evidence type="ECO:0000256" key="1">
    <source>
        <dbReference type="SAM" id="MobiDB-lite"/>
    </source>
</evidence>
<name>A0A6V7QGN2_ANACO</name>
<sequence length="311" mass="32778">MSRSTATENPPEFICEPQQVVPSARRSPCSTRPPSRSSASPSTPPSPRSPRPRRGRRRRSLLEADSRSIRGLLLQPFTKSQLVDLLFSAAAARPDLMDHIRAVARSNPRHRKVFVDQLPPGTTPAALAAALHASFGPGSVECALVAPTAAAPSSSSAASPTPAARYSPRSARASSAPAPASSTPSTSFPRPPAAPAEPSSRGPAWAGAWVSSTDGRRTPAPSAAYVVYEDAAAADAALADNPKVVAGNLVFCERVFTSSIHSRIPRRRISCRCRPAATLHGGGASRKPEEREGSNPRRRLDFDCEEGGPCN</sequence>
<feature type="compositionally biased region" description="Low complexity" evidence="1">
    <location>
        <begin position="22"/>
        <end position="41"/>
    </location>
</feature>
<protein>
    <recommendedName>
        <fullName evidence="3">RRM domain-containing protein</fullName>
    </recommendedName>
</protein>
<evidence type="ECO:0000313" key="2">
    <source>
        <dbReference type="EMBL" id="CAD1842121.1"/>
    </source>
</evidence>
<feature type="region of interest" description="Disordered" evidence="1">
    <location>
        <begin position="278"/>
        <end position="311"/>
    </location>
</feature>